<dbReference type="Gene3D" id="3.40.50.1820">
    <property type="entry name" value="alpha/beta hydrolase"/>
    <property type="match status" value="1"/>
</dbReference>
<keyword evidence="2" id="KW-0121">Carboxypeptidase</keyword>
<evidence type="ECO:0000313" key="6">
    <source>
        <dbReference type="EMBL" id="EWZ31429.1"/>
    </source>
</evidence>
<dbReference type="InterPro" id="IPR001563">
    <property type="entry name" value="Peptidase_S10"/>
</dbReference>
<dbReference type="EMBL" id="JH717907">
    <property type="protein sequence ID" value="EWZ31429.1"/>
    <property type="molecule type" value="Genomic_DNA"/>
</dbReference>
<evidence type="ECO:0000256" key="2">
    <source>
        <dbReference type="ARBA" id="ARBA00022645"/>
    </source>
</evidence>
<name>W9JLQ1_FUSOX</name>
<gene>
    <name evidence="6" type="ORF">FOZG_14574</name>
</gene>
<dbReference type="GO" id="GO:0006508">
    <property type="term" value="P:proteolysis"/>
    <property type="evidence" value="ECO:0007669"/>
    <property type="project" value="UniProtKB-KW"/>
</dbReference>
<reference evidence="6" key="2">
    <citation type="submission" date="2012-06" db="EMBL/GenBank/DDBJ databases">
        <title>Annotation of the Genome Sequence of Fusarium oxysporum Fo47.</title>
        <authorList>
            <consortium name="The Broad Institute Genomics Platform"/>
            <person name="Ma L.-J."/>
            <person name="Corby-Kistler H."/>
            <person name="Broz K."/>
            <person name="Gale L.R."/>
            <person name="Jonkers W."/>
            <person name="O'Donnell K."/>
            <person name="Ploetz R."/>
            <person name="Steinberg C."/>
            <person name="Schwartz D.C."/>
            <person name="VanEtten H."/>
            <person name="Zhou S."/>
            <person name="Young S.K."/>
            <person name="Zeng Q."/>
            <person name="Gargeya S."/>
            <person name="Fitzgerald M."/>
            <person name="Abouelleil A."/>
            <person name="Alvarado L."/>
            <person name="Chapman S.B."/>
            <person name="Gainer-Dewar J."/>
            <person name="Goldberg J."/>
            <person name="Griggs A."/>
            <person name="Gujja S."/>
            <person name="Hansen M."/>
            <person name="Howarth C."/>
            <person name="Imamovic A."/>
            <person name="Ireland A."/>
            <person name="Larimer J."/>
            <person name="McCowan C."/>
            <person name="Murphy C."/>
            <person name="Pearson M."/>
            <person name="Poon T.W."/>
            <person name="Priest M."/>
            <person name="Roberts A."/>
            <person name="Saif S."/>
            <person name="Shea T."/>
            <person name="Sykes S."/>
            <person name="Wortman J."/>
            <person name="Nusbaum C."/>
            <person name="Birren B."/>
        </authorList>
    </citation>
    <scope>NUCLEOTIDE SEQUENCE</scope>
    <source>
        <strain evidence="6">Fo47</strain>
    </source>
</reference>
<evidence type="ECO:0000256" key="4">
    <source>
        <dbReference type="ARBA" id="ARBA00022801"/>
    </source>
</evidence>
<protein>
    <submittedName>
        <fullName evidence="6">Uncharacterized protein</fullName>
    </submittedName>
</protein>
<dbReference type="PRINTS" id="PR00724">
    <property type="entry name" value="CRBOXYPTASEC"/>
</dbReference>
<dbReference type="Pfam" id="PF00450">
    <property type="entry name" value="Peptidase_S10"/>
    <property type="match status" value="1"/>
</dbReference>
<dbReference type="HOGENOM" id="CLU_008523_10_4_1"/>
<dbReference type="Gene3D" id="1.10.287.410">
    <property type="match status" value="1"/>
</dbReference>
<evidence type="ECO:0000256" key="5">
    <source>
        <dbReference type="ARBA" id="ARBA00023180"/>
    </source>
</evidence>
<dbReference type="GO" id="GO:0000324">
    <property type="term" value="C:fungal-type vacuole"/>
    <property type="evidence" value="ECO:0007669"/>
    <property type="project" value="TreeGrafter"/>
</dbReference>
<keyword evidence="5" id="KW-0325">Glycoprotein</keyword>
<sequence>MQGIAILGWLTLLVAQASVLPVAVSQQIPLQKPAPLKAAEERFTLRRQSGNVCDAGSRHWTGTVNVTDEKSMFFWYFESRNNPETAPVMIWMSGGPGASGELGLTKGSGPCAVNKDGNSTRRLDHSWVDHANVIYIDQPVGVGFSQISDRDLISVNLHDGGQDLYTFLSIFTNHMFPETADRPWHITGESMGGHYVTGYTTYIIQQERERAAQGLDLGLDIQSAIIVDGYIDNSRQSVGYWDFFCTDWRRDDREAPLMNSTFCEQVAGGLSACEEKGALCRETYDTDICVWAYELCEEKVGKYVAAEIRPGGWNPYDSRLKCKQPPLCSDFDEDEGLEFFNQPWVQEELGFSNFSFSLIDFDANMRWQEARSLFLPTTRELTFLLDDTHVRLLFINGNNDIIVSTPGQMRMLDEQPWSRQPQFRNMEYRDWYYTDGELSDDGGNHSHLGGTWKGNNKLSHFTVDEAGHFSPMNQPEAIGAVVRAWIRV</sequence>
<comment type="similarity">
    <text evidence="1">Belongs to the peptidase S10 family.</text>
</comment>
<dbReference type="SUPFAM" id="SSF53474">
    <property type="entry name" value="alpha/beta-Hydrolases"/>
    <property type="match status" value="1"/>
</dbReference>
<accession>W9JLQ1</accession>
<reference evidence="6" key="1">
    <citation type="submission" date="2011-06" db="EMBL/GenBank/DDBJ databases">
        <title>The Genome Sequence of Fusarium oxysporum Fo47.</title>
        <authorList>
            <consortium name="The Broad Institute Genome Sequencing Platform"/>
            <person name="Ma L.-J."/>
            <person name="Gale L.R."/>
            <person name="Schwartz D.C."/>
            <person name="Zhou S."/>
            <person name="Corby-Kistler H."/>
            <person name="Young S.K."/>
            <person name="Zeng Q."/>
            <person name="Gargeya S."/>
            <person name="Fitzgerald M."/>
            <person name="Haas B."/>
            <person name="Abouelleil A."/>
            <person name="Alvarado L."/>
            <person name="Arachchi H.M."/>
            <person name="Berlin A."/>
            <person name="Brown A."/>
            <person name="Chapman S.B."/>
            <person name="Chen Z."/>
            <person name="Dunbar C."/>
            <person name="Freedman E."/>
            <person name="Gearin G."/>
            <person name="Gellesch M."/>
            <person name="Goldberg J."/>
            <person name="Griggs A."/>
            <person name="Gujja S."/>
            <person name="Heiman D."/>
            <person name="Howarth C."/>
            <person name="Larson L."/>
            <person name="Lui A."/>
            <person name="MacDonald P.J.P."/>
            <person name="Mehta T."/>
            <person name="Montmayeur A."/>
            <person name="Murphy C."/>
            <person name="Neiman D."/>
            <person name="Pearson M."/>
            <person name="Priest M."/>
            <person name="Roberts A."/>
            <person name="Saif S."/>
            <person name="Shea T."/>
            <person name="Shenoy N."/>
            <person name="Sisk P."/>
            <person name="Stolte C."/>
            <person name="Sykes S."/>
            <person name="Wortman J."/>
            <person name="Nusbaum C."/>
            <person name="Birren B."/>
        </authorList>
    </citation>
    <scope>NUCLEOTIDE SEQUENCE [LARGE SCALE GENOMIC DNA]</scope>
    <source>
        <strain evidence="6">Fo47</strain>
    </source>
</reference>
<proteinExistence type="inferred from homology"/>
<dbReference type="VEuPathDB" id="FungiDB:FOZG_14574"/>
<dbReference type="PANTHER" id="PTHR11802">
    <property type="entry name" value="SERINE PROTEASE FAMILY S10 SERINE CARBOXYPEPTIDASE"/>
    <property type="match status" value="1"/>
</dbReference>
<dbReference type="GO" id="GO:0004185">
    <property type="term" value="F:serine-type carboxypeptidase activity"/>
    <property type="evidence" value="ECO:0007669"/>
    <property type="project" value="InterPro"/>
</dbReference>
<dbReference type="InterPro" id="IPR029058">
    <property type="entry name" value="AB_hydrolase_fold"/>
</dbReference>
<dbReference type="Proteomes" id="UP000030766">
    <property type="component" value="Unassembled WGS sequence"/>
</dbReference>
<keyword evidence="3" id="KW-0645">Protease</keyword>
<evidence type="ECO:0000256" key="3">
    <source>
        <dbReference type="ARBA" id="ARBA00022670"/>
    </source>
</evidence>
<dbReference type="AlphaFoldDB" id="W9JLQ1"/>
<evidence type="ECO:0000256" key="1">
    <source>
        <dbReference type="ARBA" id="ARBA00009431"/>
    </source>
</evidence>
<organism evidence="6">
    <name type="scientific">Fusarium oxysporum Fo47</name>
    <dbReference type="NCBI Taxonomy" id="660027"/>
    <lineage>
        <taxon>Eukaryota</taxon>
        <taxon>Fungi</taxon>
        <taxon>Dikarya</taxon>
        <taxon>Ascomycota</taxon>
        <taxon>Pezizomycotina</taxon>
        <taxon>Sordariomycetes</taxon>
        <taxon>Hypocreomycetidae</taxon>
        <taxon>Hypocreales</taxon>
        <taxon>Nectriaceae</taxon>
        <taxon>Fusarium</taxon>
        <taxon>Fusarium oxysporum species complex</taxon>
    </lineage>
</organism>
<dbReference type="PANTHER" id="PTHR11802:SF432">
    <property type="entry name" value="Y, PUTATIVE-RELATED"/>
    <property type="match status" value="1"/>
</dbReference>
<keyword evidence="4" id="KW-0378">Hydrolase</keyword>